<dbReference type="RefSeq" id="XP_018077818.1">
    <property type="nucleotide sequence ID" value="XM_018205632.1"/>
</dbReference>
<feature type="region of interest" description="Disordered" evidence="1">
    <location>
        <begin position="40"/>
        <end position="60"/>
    </location>
</feature>
<dbReference type="KEGG" id="psco:LY89DRAFT_183206"/>
<dbReference type="InParanoid" id="A0A194XTD1"/>
<protein>
    <submittedName>
        <fullName evidence="2">Uncharacterized protein</fullName>
    </submittedName>
</protein>
<dbReference type="GeneID" id="28815358"/>
<evidence type="ECO:0000313" key="3">
    <source>
        <dbReference type="Proteomes" id="UP000070700"/>
    </source>
</evidence>
<dbReference type="OrthoDB" id="5229512at2759"/>
<sequence length="389" mass="44736">MASVSLPYRPSAKPFPFLDLPREIRDKIYGELLTVAEPLHPTQKPTNSVEEEANNRPKTNRRRFNIETQILQTCHSIKAEAESILLKSNLYIKIRSRVLIMECGHIMNRNFTLAVKLEPKYYRHFKSFVVSHVINLSKPLQEDLSTWCTYIILYRDLERFCSAIAKGCPEHMRHRDLMSHIVTICDPSAGSLVPDHEPFFSRGLQEKLMAPYRAALRDVPHFTIKGAIPQDLKFAAEQEIKRPFPLDPESVIREVEHLKAEGHLYFHSSRLFFHDPTGGASEYWNEALTKIQRVMQDDNCQGIRERGGLQFLNRLSALSFDLNSDKAQDYLLCMGHAYTKRAMDKFGLKVSDSVFEAASTMNKFPGSTWRPTPQQMAELTLKSSQLPIW</sequence>
<accession>A0A194XTD1</accession>
<dbReference type="PANTHER" id="PTHR42085">
    <property type="entry name" value="F-BOX DOMAIN-CONTAINING PROTEIN"/>
    <property type="match status" value="1"/>
</dbReference>
<dbReference type="EMBL" id="KQ947405">
    <property type="protein sequence ID" value="KUJ23463.1"/>
    <property type="molecule type" value="Genomic_DNA"/>
</dbReference>
<gene>
    <name evidence="2" type="ORF">LY89DRAFT_183206</name>
</gene>
<dbReference type="PANTHER" id="PTHR42085:SF4">
    <property type="entry name" value="F-BOX DOMAIN-CONTAINING PROTEIN"/>
    <property type="match status" value="1"/>
</dbReference>
<evidence type="ECO:0000313" key="2">
    <source>
        <dbReference type="EMBL" id="KUJ23463.1"/>
    </source>
</evidence>
<reference evidence="2 3" key="1">
    <citation type="submission" date="2015-10" db="EMBL/GenBank/DDBJ databases">
        <title>Full genome of DAOMC 229536 Phialocephala scopiformis, a fungal endophyte of spruce producing the potent anti-insectan compound rugulosin.</title>
        <authorList>
            <consortium name="DOE Joint Genome Institute"/>
            <person name="Walker A.K."/>
            <person name="Frasz S.L."/>
            <person name="Seifert K.A."/>
            <person name="Miller J.D."/>
            <person name="Mondo S.J."/>
            <person name="Labutti K."/>
            <person name="Lipzen A."/>
            <person name="Dockter R."/>
            <person name="Kennedy M."/>
            <person name="Grigoriev I.V."/>
            <person name="Spatafora J.W."/>
        </authorList>
    </citation>
    <scope>NUCLEOTIDE SEQUENCE [LARGE SCALE GENOMIC DNA]</scope>
    <source>
        <strain evidence="2 3">CBS 120377</strain>
    </source>
</reference>
<organism evidence="2 3">
    <name type="scientific">Mollisia scopiformis</name>
    <name type="common">Conifer needle endophyte fungus</name>
    <name type="synonym">Phialocephala scopiformis</name>
    <dbReference type="NCBI Taxonomy" id="149040"/>
    <lineage>
        <taxon>Eukaryota</taxon>
        <taxon>Fungi</taxon>
        <taxon>Dikarya</taxon>
        <taxon>Ascomycota</taxon>
        <taxon>Pezizomycotina</taxon>
        <taxon>Leotiomycetes</taxon>
        <taxon>Helotiales</taxon>
        <taxon>Mollisiaceae</taxon>
        <taxon>Mollisia</taxon>
    </lineage>
</organism>
<dbReference type="AlphaFoldDB" id="A0A194XTD1"/>
<keyword evidence="3" id="KW-1185">Reference proteome</keyword>
<name>A0A194XTD1_MOLSC</name>
<dbReference type="InterPro" id="IPR038883">
    <property type="entry name" value="AN11006-like"/>
</dbReference>
<dbReference type="Proteomes" id="UP000070700">
    <property type="component" value="Unassembled WGS sequence"/>
</dbReference>
<proteinExistence type="predicted"/>
<evidence type="ECO:0000256" key="1">
    <source>
        <dbReference type="SAM" id="MobiDB-lite"/>
    </source>
</evidence>